<comment type="subcellular location">
    <subcellularLocation>
        <location evidence="1 5 6">Nucleus</location>
    </subcellularLocation>
</comment>
<feature type="region of interest" description="Disordered" evidence="7">
    <location>
        <begin position="57"/>
        <end position="159"/>
    </location>
</feature>
<feature type="DNA-binding region" description="Homeobox" evidence="5">
    <location>
        <begin position="17"/>
        <end position="76"/>
    </location>
</feature>
<dbReference type="InterPro" id="IPR009057">
    <property type="entry name" value="Homeodomain-like_sf"/>
</dbReference>
<feature type="compositionally biased region" description="Polar residues" evidence="7">
    <location>
        <begin position="1"/>
        <end position="11"/>
    </location>
</feature>
<evidence type="ECO:0000256" key="1">
    <source>
        <dbReference type="ARBA" id="ARBA00004123"/>
    </source>
</evidence>
<feature type="compositionally biased region" description="Pro residues" evidence="7">
    <location>
        <begin position="226"/>
        <end position="243"/>
    </location>
</feature>
<feature type="compositionally biased region" description="Low complexity" evidence="7">
    <location>
        <begin position="404"/>
        <end position="417"/>
    </location>
</feature>
<keyword evidence="4 5" id="KW-0539">Nucleus</keyword>
<dbReference type="InterPro" id="IPR017970">
    <property type="entry name" value="Homeobox_CS"/>
</dbReference>
<feature type="compositionally biased region" description="Polar residues" evidence="7">
    <location>
        <begin position="84"/>
        <end position="93"/>
    </location>
</feature>
<dbReference type="AlphaFoldDB" id="A0AAW0E731"/>
<feature type="region of interest" description="Disordered" evidence="7">
    <location>
        <begin position="1"/>
        <end position="27"/>
    </location>
</feature>
<dbReference type="GO" id="GO:0030154">
    <property type="term" value="P:cell differentiation"/>
    <property type="evidence" value="ECO:0007669"/>
    <property type="project" value="TreeGrafter"/>
</dbReference>
<feature type="domain" description="Homeobox" evidence="8">
    <location>
        <begin position="15"/>
        <end position="75"/>
    </location>
</feature>
<dbReference type="CDD" id="cd00086">
    <property type="entry name" value="homeodomain"/>
    <property type="match status" value="3"/>
</dbReference>
<dbReference type="GO" id="GO:0000978">
    <property type="term" value="F:RNA polymerase II cis-regulatory region sequence-specific DNA binding"/>
    <property type="evidence" value="ECO:0007669"/>
    <property type="project" value="TreeGrafter"/>
</dbReference>
<dbReference type="SMART" id="SM00389">
    <property type="entry name" value="HOX"/>
    <property type="match status" value="3"/>
</dbReference>
<reference evidence="9 10" key="1">
    <citation type="submission" date="2024-01" db="EMBL/GenBank/DDBJ databases">
        <title>A draft genome for a cacao thread blight-causing isolate of Paramarasmius palmivorus.</title>
        <authorList>
            <person name="Baruah I.K."/>
            <person name="Bukari Y."/>
            <person name="Amoako-Attah I."/>
            <person name="Meinhardt L.W."/>
            <person name="Bailey B.A."/>
            <person name="Cohen S.P."/>
        </authorList>
    </citation>
    <scope>NUCLEOTIDE SEQUENCE [LARGE SCALE GENOMIC DNA]</scope>
    <source>
        <strain evidence="9 10">GH-12</strain>
    </source>
</reference>
<dbReference type="Pfam" id="PF00046">
    <property type="entry name" value="Homeodomain"/>
    <property type="match status" value="3"/>
</dbReference>
<dbReference type="InterPro" id="IPR001356">
    <property type="entry name" value="HD"/>
</dbReference>
<dbReference type="GO" id="GO:0005634">
    <property type="term" value="C:nucleus"/>
    <property type="evidence" value="ECO:0007669"/>
    <property type="project" value="UniProtKB-SubCell"/>
</dbReference>
<sequence>MPPVAQSSPSDLSRDRQKKPRHRHSPAQLAALNELFDRDEHPALELRVSLAERLGMETKTVNAWFQNKRASSKKRTVTRPLPDSDTNSISLAPNSHPSSQSHSDPDTYDDIYPPYEYSQSSNPLGWSQSQSNNSDYPHFLTENDSMPRRMRVRPSAEQTEELKKLFNINPHPSTEQRQSLADRIGMRYQSVTNWFQNQRSIAKKKKEDEINPYPEASNDSRTYSGFPPPSNYHPSLGLPPPTSHPSLPSASARSRRSLSPAYEDFQSRRSNPRRSVTPYSTSMTSRPRRSRPEPHQLAALNELYNRNAHPSIEERSSLALEIGMDLGKVTNWFRNLRQTKRRHAKKAGTGSGSGDEDDYYPRDHHISVSRSGSPSSASSIDEDEQLRSGTISGSDDEYEGPVTPRSESSPSSPSIPAAPLPRFSLKALSLAAIEPAAAALRGDLETIASVKGSSGNGIKIEDALLLLTFHRQDVRIDL</sequence>
<evidence type="ECO:0000259" key="8">
    <source>
        <dbReference type="PROSITE" id="PS50071"/>
    </source>
</evidence>
<dbReference type="GO" id="GO:0000981">
    <property type="term" value="F:DNA-binding transcription factor activity, RNA polymerase II-specific"/>
    <property type="evidence" value="ECO:0007669"/>
    <property type="project" value="InterPro"/>
</dbReference>
<dbReference type="InterPro" id="IPR051000">
    <property type="entry name" value="Homeobox_DNA-bind_prot"/>
</dbReference>
<evidence type="ECO:0000256" key="4">
    <source>
        <dbReference type="ARBA" id="ARBA00023242"/>
    </source>
</evidence>
<feature type="compositionally biased region" description="Basic residues" evidence="7">
    <location>
        <begin position="16"/>
        <end position="25"/>
    </location>
</feature>
<dbReference type="PANTHER" id="PTHR24324:SF5">
    <property type="entry name" value="HEMATOPOIETICALLY-EXPRESSED HOMEOBOX PROTEIN HHEX"/>
    <property type="match status" value="1"/>
</dbReference>
<feature type="compositionally biased region" description="Low complexity" evidence="7">
    <location>
        <begin position="368"/>
        <end position="379"/>
    </location>
</feature>
<feature type="region of interest" description="Disordered" evidence="7">
    <location>
        <begin position="340"/>
        <end position="417"/>
    </location>
</feature>
<keyword evidence="10" id="KW-1185">Reference proteome</keyword>
<evidence type="ECO:0000313" key="10">
    <source>
        <dbReference type="Proteomes" id="UP001383192"/>
    </source>
</evidence>
<dbReference type="Gene3D" id="1.10.10.60">
    <property type="entry name" value="Homeodomain-like"/>
    <property type="match status" value="3"/>
</dbReference>
<dbReference type="PROSITE" id="PS00027">
    <property type="entry name" value="HOMEOBOX_1"/>
    <property type="match status" value="2"/>
</dbReference>
<feature type="region of interest" description="Disordered" evidence="7">
    <location>
        <begin position="202"/>
        <end position="292"/>
    </location>
</feature>
<feature type="domain" description="Homeobox" evidence="8">
    <location>
        <begin position="145"/>
        <end position="205"/>
    </location>
</feature>
<feature type="compositionally biased region" description="Polar residues" evidence="7">
    <location>
        <begin position="59"/>
        <end position="69"/>
    </location>
</feature>
<gene>
    <name evidence="9" type="ORF">VNI00_002193</name>
</gene>
<feature type="compositionally biased region" description="Polar residues" evidence="7">
    <location>
        <begin position="118"/>
        <end position="135"/>
    </location>
</feature>
<feature type="DNA-binding region" description="Homeobox" evidence="5">
    <location>
        <begin position="147"/>
        <end position="206"/>
    </location>
</feature>
<evidence type="ECO:0000256" key="2">
    <source>
        <dbReference type="ARBA" id="ARBA00023125"/>
    </source>
</evidence>
<feature type="domain" description="Homeobox" evidence="8">
    <location>
        <begin position="283"/>
        <end position="343"/>
    </location>
</feature>
<protein>
    <recommendedName>
        <fullName evidence="8">Homeobox domain-containing protein</fullName>
    </recommendedName>
</protein>
<keyword evidence="3 5" id="KW-0371">Homeobox</keyword>
<proteinExistence type="predicted"/>
<dbReference type="PANTHER" id="PTHR24324">
    <property type="entry name" value="HOMEOBOX PROTEIN HHEX"/>
    <property type="match status" value="1"/>
</dbReference>
<dbReference type="SUPFAM" id="SSF46689">
    <property type="entry name" value="Homeodomain-like"/>
    <property type="match status" value="3"/>
</dbReference>
<evidence type="ECO:0000256" key="7">
    <source>
        <dbReference type="SAM" id="MobiDB-lite"/>
    </source>
</evidence>
<evidence type="ECO:0000313" key="9">
    <source>
        <dbReference type="EMBL" id="KAK7058557.1"/>
    </source>
</evidence>
<feature type="compositionally biased region" description="Low complexity" evidence="7">
    <location>
        <begin position="244"/>
        <end position="261"/>
    </location>
</feature>
<dbReference type="Proteomes" id="UP001383192">
    <property type="component" value="Unassembled WGS sequence"/>
</dbReference>
<dbReference type="PROSITE" id="PS50071">
    <property type="entry name" value="HOMEOBOX_2"/>
    <property type="match status" value="3"/>
</dbReference>
<name>A0AAW0E731_9AGAR</name>
<dbReference type="EMBL" id="JAYKXP010000005">
    <property type="protein sequence ID" value="KAK7058557.1"/>
    <property type="molecule type" value="Genomic_DNA"/>
</dbReference>
<evidence type="ECO:0000256" key="5">
    <source>
        <dbReference type="PROSITE-ProRule" id="PRU00108"/>
    </source>
</evidence>
<keyword evidence="2 5" id="KW-0238">DNA-binding</keyword>
<accession>A0AAW0E731</accession>
<feature type="DNA-binding region" description="Homeobox" evidence="5">
    <location>
        <begin position="285"/>
        <end position="344"/>
    </location>
</feature>
<evidence type="ECO:0000256" key="6">
    <source>
        <dbReference type="RuleBase" id="RU000682"/>
    </source>
</evidence>
<organism evidence="9 10">
    <name type="scientific">Paramarasmius palmivorus</name>
    <dbReference type="NCBI Taxonomy" id="297713"/>
    <lineage>
        <taxon>Eukaryota</taxon>
        <taxon>Fungi</taxon>
        <taxon>Dikarya</taxon>
        <taxon>Basidiomycota</taxon>
        <taxon>Agaricomycotina</taxon>
        <taxon>Agaricomycetes</taxon>
        <taxon>Agaricomycetidae</taxon>
        <taxon>Agaricales</taxon>
        <taxon>Marasmiineae</taxon>
        <taxon>Marasmiaceae</taxon>
        <taxon>Paramarasmius</taxon>
    </lineage>
</organism>
<comment type="caution">
    <text evidence="9">The sequence shown here is derived from an EMBL/GenBank/DDBJ whole genome shotgun (WGS) entry which is preliminary data.</text>
</comment>
<evidence type="ECO:0000256" key="3">
    <source>
        <dbReference type="ARBA" id="ARBA00023155"/>
    </source>
</evidence>